<evidence type="ECO:0000259" key="2">
    <source>
        <dbReference type="Pfam" id="PF05678"/>
    </source>
</evidence>
<protein>
    <recommendedName>
        <fullName evidence="2">VQ domain-containing protein</fullName>
    </recommendedName>
</protein>
<feature type="region of interest" description="Disordered" evidence="1">
    <location>
        <begin position="1"/>
        <end position="58"/>
    </location>
</feature>
<dbReference type="GeneID" id="116207942"/>
<dbReference type="InterPro" id="IPR039610">
    <property type="entry name" value="VQ29"/>
</dbReference>
<dbReference type="Pfam" id="PF05678">
    <property type="entry name" value="VQ"/>
    <property type="match status" value="1"/>
</dbReference>
<evidence type="ECO:0000256" key="1">
    <source>
        <dbReference type="SAM" id="MobiDB-lite"/>
    </source>
</evidence>
<dbReference type="OrthoDB" id="1304561at2759"/>
<dbReference type="PANTHER" id="PTHR34794">
    <property type="entry name" value="EXPRESSED PROTEIN"/>
    <property type="match status" value="1"/>
</dbReference>
<feature type="compositionally biased region" description="Low complexity" evidence="1">
    <location>
        <begin position="143"/>
        <end position="173"/>
    </location>
</feature>
<evidence type="ECO:0000313" key="4">
    <source>
        <dbReference type="EMBL" id="PKI44858.1"/>
    </source>
</evidence>
<keyword evidence="6" id="KW-1185">Reference proteome</keyword>
<feature type="domain" description="VQ" evidence="2">
    <location>
        <begin position="54"/>
        <end position="77"/>
    </location>
</feature>
<dbReference type="EMBL" id="PGOL01002823">
    <property type="protein sequence ID" value="PKI44858.1"/>
    <property type="molecule type" value="Genomic_DNA"/>
</dbReference>
<organism evidence="3 5">
    <name type="scientific">Punica granatum</name>
    <name type="common">Pomegranate</name>
    <dbReference type="NCBI Taxonomy" id="22663"/>
    <lineage>
        <taxon>Eukaryota</taxon>
        <taxon>Viridiplantae</taxon>
        <taxon>Streptophyta</taxon>
        <taxon>Embryophyta</taxon>
        <taxon>Tracheophyta</taxon>
        <taxon>Spermatophyta</taxon>
        <taxon>Magnoliopsida</taxon>
        <taxon>eudicotyledons</taxon>
        <taxon>Gunneridae</taxon>
        <taxon>Pentapetalae</taxon>
        <taxon>rosids</taxon>
        <taxon>malvids</taxon>
        <taxon>Myrtales</taxon>
        <taxon>Lythraceae</taxon>
        <taxon>Punica</taxon>
    </lineage>
</organism>
<sequence length="173" mass="19018">MEVYPLNSSGSPTSSGKSARKDGKRLKKPPCKPFRNSSPRAWKNKLPVAPPPPTPTRVYKVESDKFKEVVQMLTGAGPESLQTPQELVERNPPPAPIITLDVLEACRYRVYYQENSLNEYPFPWKPNQDPLAEPDLIRALCTSSSSSSPSGWWSSVPLLSPGSLPSLESGALL</sequence>
<evidence type="ECO:0000313" key="3">
    <source>
        <dbReference type="EMBL" id="OWM82086.1"/>
    </source>
</evidence>
<reference evidence="5" key="1">
    <citation type="journal article" date="2017" name="Plant J.">
        <title>The pomegranate (Punica granatum L.) genome and the genomics of punicalagin biosynthesis.</title>
        <authorList>
            <person name="Qin G."/>
            <person name="Xu C."/>
            <person name="Ming R."/>
            <person name="Tang H."/>
            <person name="Guyot R."/>
            <person name="Kramer E.M."/>
            <person name="Hu Y."/>
            <person name="Yi X."/>
            <person name="Qi Y."/>
            <person name="Xu X."/>
            <person name="Gao Z."/>
            <person name="Pan H."/>
            <person name="Jian J."/>
            <person name="Tian Y."/>
            <person name="Yue Z."/>
            <person name="Xu Y."/>
        </authorList>
    </citation>
    <scope>NUCLEOTIDE SEQUENCE [LARGE SCALE GENOMIC DNA]</scope>
    <source>
        <strain evidence="5">cv. Dabenzi</strain>
    </source>
</reference>
<dbReference type="PANTHER" id="PTHR34794:SF1">
    <property type="entry name" value="OS10G0101800 PROTEIN"/>
    <property type="match status" value="1"/>
</dbReference>
<reference evidence="4 6" key="3">
    <citation type="submission" date="2017-11" db="EMBL/GenBank/DDBJ databases">
        <title>De-novo sequencing of pomegranate (Punica granatum L.) genome.</title>
        <authorList>
            <person name="Akparov Z."/>
            <person name="Amiraslanov A."/>
            <person name="Hajiyeva S."/>
            <person name="Abbasov M."/>
            <person name="Kaur K."/>
            <person name="Hamwieh A."/>
            <person name="Solovyev V."/>
            <person name="Salamov A."/>
            <person name="Braich B."/>
            <person name="Kosarev P."/>
            <person name="Mahmoud A."/>
            <person name="Hajiyev E."/>
            <person name="Babayeva S."/>
            <person name="Izzatullayeva V."/>
            <person name="Mammadov A."/>
            <person name="Mammadov A."/>
            <person name="Sharifova S."/>
            <person name="Ojaghi J."/>
            <person name="Eynullazada K."/>
            <person name="Bayramov B."/>
            <person name="Abdulazimova A."/>
            <person name="Shahmuradov I."/>
        </authorList>
    </citation>
    <scope>NUCLEOTIDE SEQUENCE [LARGE SCALE GENOMIC DNA]</scope>
    <source>
        <strain evidence="4">AG2017</strain>
        <strain evidence="6">cv. AG2017</strain>
        <tissue evidence="4">Leaf</tissue>
    </source>
</reference>
<dbReference type="AlphaFoldDB" id="A0A218XBK3"/>
<dbReference type="Proteomes" id="UP000233551">
    <property type="component" value="Unassembled WGS sequence"/>
</dbReference>
<comment type="caution">
    <text evidence="3">The sequence shown here is derived from an EMBL/GenBank/DDBJ whole genome shotgun (WGS) entry which is preliminary data.</text>
</comment>
<feature type="region of interest" description="Disordered" evidence="1">
    <location>
        <begin position="142"/>
        <end position="173"/>
    </location>
</feature>
<gene>
    <name evidence="3" type="ORF">CDL15_Pgr001660</name>
    <name evidence="4" type="ORF">CRG98_034806</name>
</gene>
<accession>A0A218XBK3</accession>
<dbReference type="InterPro" id="IPR008889">
    <property type="entry name" value="VQ"/>
</dbReference>
<proteinExistence type="predicted"/>
<dbReference type="Proteomes" id="UP000197138">
    <property type="component" value="Unassembled WGS sequence"/>
</dbReference>
<evidence type="ECO:0000313" key="6">
    <source>
        <dbReference type="Proteomes" id="UP000233551"/>
    </source>
</evidence>
<dbReference type="EMBL" id="MTKT01002011">
    <property type="protein sequence ID" value="OWM82086.1"/>
    <property type="molecule type" value="Genomic_DNA"/>
</dbReference>
<evidence type="ECO:0000313" key="5">
    <source>
        <dbReference type="Proteomes" id="UP000197138"/>
    </source>
</evidence>
<name>A0A218XBK3_PUNGR</name>
<feature type="compositionally biased region" description="Low complexity" evidence="1">
    <location>
        <begin position="8"/>
        <end position="17"/>
    </location>
</feature>
<reference evidence="3" key="2">
    <citation type="submission" date="2017-06" db="EMBL/GenBank/DDBJ databases">
        <title>The pomegranate genome and the genomics of punicalagin biosynthesis.</title>
        <authorList>
            <person name="Xu C."/>
        </authorList>
    </citation>
    <scope>NUCLEOTIDE SEQUENCE [LARGE SCALE GENOMIC DNA]</scope>
    <source>
        <tissue evidence="3">Fresh leaf</tissue>
    </source>
</reference>